<feature type="transmembrane region" description="Helical" evidence="6">
    <location>
        <begin position="65"/>
        <end position="82"/>
    </location>
</feature>
<dbReference type="Pfam" id="PF00892">
    <property type="entry name" value="EamA"/>
    <property type="match status" value="1"/>
</dbReference>
<evidence type="ECO:0000256" key="3">
    <source>
        <dbReference type="ARBA" id="ARBA00022692"/>
    </source>
</evidence>
<dbReference type="AlphaFoldDB" id="A0ABD4T6Z6"/>
<reference evidence="8 9" key="1">
    <citation type="journal article" date="2015" name="Genome Announc.">
        <title>Draft Genome Sequence of Filamentous Marine Cyanobacterium Lyngbya confervoides Strain BDU141951.</title>
        <authorList>
            <person name="Chandrababunaidu M.M."/>
            <person name="Sen D."/>
            <person name="Tripathy S."/>
        </authorList>
    </citation>
    <scope>NUCLEOTIDE SEQUENCE [LARGE SCALE GENOMIC DNA]</scope>
    <source>
        <strain evidence="8 9">BDU141951</strain>
    </source>
</reference>
<evidence type="ECO:0000313" key="8">
    <source>
        <dbReference type="EMBL" id="MCM1984248.1"/>
    </source>
</evidence>
<dbReference type="SUPFAM" id="SSF103481">
    <property type="entry name" value="Multidrug resistance efflux transporter EmrE"/>
    <property type="match status" value="1"/>
</dbReference>
<comment type="subcellular location">
    <subcellularLocation>
        <location evidence="1">Membrane</location>
        <topology evidence="1">Multi-pass membrane protein</topology>
    </subcellularLocation>
</comment>
<comment type="similarity">
    <text evidence="2">Belongs to the EamA transporter family.</text>
</comment>
<organism evidence="8 9">
    <name type="scientific">Lyngbya confervoides BDU141951</name>
    <dbReference type="NCBI Taxonomy" id="1574623"/>
    <lineage>
        <taxon>Bacteria</taxon>
        <taxon>Bacillati</taxon>
        <taxon>Cyanobacteriota</taxon>
        <taxon>Cyanophyceae</taxon>
        <taxon>Oscillatoriophycideae</taxon>
        <taxon>Oscillatoriales</taxon>
        <taxon>Microcoleaceae</taxon>
        <taxon>Lyngbya</taxon>
    </lineage>
</organism>
<feature type="transmembrane region" description="Helical" evidence="6">
    <location>
        <begin position="175"/>
        <end position="194"/>
    </location>
</feature>
<dbReference type="InterPro" id="IPR000620">
    <property type="entry name" value="EamA_dom"/>
</dbReference>
<dbReference type="RefSeq" id="WP_166284043.1">
    <property type="nucleotide sequence ID" value="NZ_JTHE03000090.1"/>
</dbReference>
<dbReference type="InterPro" id="IPR037185">
    <property type="entry name" value="EmrE-like"/>
</dbReference>
<dbReference type="PANTHER" id="PTHR32322">
    <property type="entry name" value="INNER MEMBRANE TRANSPORTER"/>
    <property type="match status" value="1"/>
</dbReference>
<proteinExistence type="inferred from homology"/>
<evidence type="ECO:0000256" key="2">
    <source>
        <dbReference type="ARBA" id="ARBA00007362"/>
    </source>
</evidence>
<dbReference type="PANTHER" id="PTHR32322:SF2">
    <property type="entry name" value="EAMA DOMAIN-CONTAINING PROTEIN"/>
    <property type="match status" value="1"/>
</dbReference>
<dbReference type="EMBL" id="JTHE03000090">
    <property type="protein sequence ID" value="MCM1984248.1"/>
    <property type="molecule type" value="Genomic_DNA"/>
</dbReference>
<keyword evidence="5 6" id="KW-0472">Membrane</keyword>
<evidence type="ECO:0000256" key="4">
    <source>
        <dbReference type="ARBA" id="ARBA00022989"/>
    </source>
</evidence>
<dbReference type="Proteomes" id="UP000031561">
    <property type="component" value="Unassembled WGS sequence"/>
</dbReference>
<comment type="caution">
    <text evidence="8">The sequence shown here is derived from an EMBL/GenBank/DDBJ whole genome shotgun (WGS) entry which is preliminary data.</text>
</comment>
<dbReference type="InterPro" id="IPR050638">
    <property type="entry name" value="AA-Vitamin_Transporters"/>
</dbReference>
<gene>
    <name evidence="8" type="ORF">QQ91_0015590</name>
</gene>
<evidence type="ECO:0000256" key="1">
    <source>
        <dbReference type="ARBA" id="ARBA00004141"/>
    </source>
</evidence>
<dbReference type="GO" id="GO:0016020">
    <property type="term" value="C:membrane"/>
    <property type="evidence" value="ECO:0007669"/>
    <property type="project" value="UniProtKB-SubCell"/>
</dbReference>
<keyword evidence="4 6" id="KW-1133">Transmembrane helix</keyword>
<feature type="transmembrane region" description="Helical" evidence="6">
    <location>
        <begin position="113"/>
        <end position="131"/>
    </location>
</feature>
<feature type="transmembrane region" description="Helical" evidence="6">
    <location>
        <begin position="143"/>
        <end position="163"/>
    </location>
</feature>
<evidence type="ECO:0000259" key="7">
    <source>
        <dbReference type="Pfam" id="PF00892"/>
    </source>
</evidence>
<evidence type="ECO:0000256" key="5">
    <source>
        <dbReference type="ARBA" id="ARBA00023136"/>
    </source>
</evidence>
<keyword evidence="3 6" id="KW-0812">Transmembrane</keyword>
<keyword evidence="9" id="KW-1185">Reference proteome</keyword>
<feature type="transmembrane region" description="Helical" evidence="6">
    <location>
        <begin position="26"/>
        <end position="44"/>
    </location>
</feature>
<name>A0ABD4T6Z6_9CYAN</name>
<accession>A0ABD4T6Z6</accession>
<evidence type="ECO:0000313" key="9">
    <source>
        <dbReference type="Proteomes" id="UP000031561"/>
    </source>
</evidence>
<evidence type="ECO:0000256" key="6">
    <source>
        <dbReference type="SAM" id="Phobius"/>
    </source>
</evidence>
<feature type="transmembrane region" description="Helical" evidence="6">
    <location>
        <begin position="88"/>
        <end position="106"/>
    </location>
</feature>
<sequence>MALLLTCMFGGNQVASKIALDTFPPLLCGAWAFSLATLSLGIYAQRRRVQLCPPSRQVWAYHARSALLFLGFNAVALVGLQLTLASRASIFIALHPFFVIIFNQLIRRDERIGPGQLVGLALATVGVLLVLSDRLQGDVGTSGAGDGLLLLSAALLGLSILQIRQVTHYVSALQATFWQIGLTVPAFWIGSLLLEAPLRLSYNLLPWTGIIYMGLGNYSG</sequence>
<feature type="domain" description="EamA" evidence="7">
    <location>
        <begin position="1"/>
        <end position="131"/>
    </location>
</feature>
<protein>
    <submittedName>
        <fullName evidence="8">DMT family transporter</fullName>
    </submittedName>
</protein>